<keyword evidence="9" id="KW-1185">Reference proteome</keyword>
<keyword evidence="6" id="KW-0813">Transport</keyword>
<evidence type="ECO:0000256" key="1">
    <source>
        <dbReference type="ARBA" id="ARBA00004141"/>
    </source>
</evidence>
<dbReference type="InterPro" id="IPR047817">
    <property type="entry name" value="ABC2_TM_bact-type"/>
</dbReference>
<dbReference type="OrthoDB" id="9255971at2"/>
<evidence type="ECO:0000259" key="7">
    <source>
        <dbReference type="PROSITE" id="PS51012"/>
    </source>
</evidence>
<dbReference type="InterPro" id="IPR022403">
    <property type="entry name" value="Alc_ABC_transptr_permease"/>
</dbReference>
<feature type="transmembrane region" description="Helical" evidence="6">
    <location>
        <begin position="175"/>
        <end position="196"/>
    </location>
</feature>
<evidence type="ECO:0000313" key="9">
    <source>
        <dbReference type="Proteomes" id="UP000198623"/>
    </source>
</evidence>
<keyword evidence="4 6" id="KW-1133">Transmembrane helix</keyword>
<dbReference type="GO" id="GO:0043190">
    <property type="term" value="C:ATP-binding cassette (ABC) transporter complex"/>
    <property type="evidence" value="ECO:0007669"/>
    <property type="project" value="InterPro"/>
</dbReference>
<dbReference type="GO" id="GO:0140359">
    <property type="term" value="F:ABC-type transporter activity"/>
    <property type="evidence" value="ECO:0007669"/>
    <property type="project" value="InterPro"/>
</dbReference>
<dbReference type="PIRSF" id="PIRSF006648">
    <property type="entry name" value="DrrB"/>
    <property type="match status" value="1"/>
</dbReference>
<feature type="transmembrane region" description="Helical" evidence="6">
    <location>
        <begin position="69"/>
        <end position="92"/>
    </location>
</feature>
<feature type="domain" description="ABC transmembrane type-2" evidence="7">
    <location>
        <begin position="28"/>
        <end position="259"/>
    </location>
</feature>
<dbReference type="RefSeq" id="WP_090723079.1">
    <property type="nucleotide sequence ID" value="NZ_FOOU01000001.1"/>
</dbReference>
<feature type="transmembrane region" description="Helical" evidence="6">
    <location>
        <begin position="144"/>
        <end position="168"/>
    </location>
</feature>
<dbReference type="AlphaFoldDB" id="A0A1I2LMC0"/>
<dbReference type="Proteomes" id="UP000198623">
    <property type="component" value="Unassembled WGS sequence"/>
</dbReference>
<dbReference type="STRING" id="1045558.SAMN05216175_101127"/>
<protein>
    <recommendedName>
        <fullName evidence="6">Transport permease protein</fullName>
    </recommendedName>
</protein>
<comment type="subcellular location">
    <subcellularLocation>
        <location evidence="6">Cell inner membrane</location>
        <topology evidence="6">Multi-pass membrane protein</topology>
    </subcellularLocation>
    <subcellularLocation>
        <location evidence="1">Membrane</location>
        <topology evidence="1">Multi-pass membrane protein</topology>
    </subcellularLocation>
</comment>
<dbReference type="PROSITE" id="PS51012">
    <property type="entry name" value="ABC_TM2"/>
    <property type="match status" value="1"/>
</dbReference>
<evidence type="ECO:0000256" key="3">
    <source>
        <dbReference type="ARBA" id="ARBA00022692"/>
    </source>
</evidence>
<dbReference type="InterPro" id="IPR000412">
    <property type="entry name" value="ABC_2_transport"/>
</dbReference>
<dbReference type="PANTHER" id="PTHR43077">
    <property type="entry name" value="TRANSPORT PERMEASE YVFS-RELATED"/>
    <property type="match status" value="1"/>
</dbReference>
<evidence type="ECO:0000256" key="6">
    <source>
        <dbReference type="RuleBase" id="RU361157"/>
    </source>
</evidence>
<dbReference type="InterPro" id="IPR013525">
    <property type="entry name" value="ABC2_TM"/>
</dbReference>
<keyword evidence="3 6" id="KW-0812">Transmembrane</keyword>
<reference evidence="9" key="1">
    <citation type="submission" date="2016-10" db="EMBL/GenBank/DDBJ databases">
        <authorList>
            <person name="Varghese N."/>
            <person name="Submissions S."/>
        </authorList>
    </citation>
    <scope>NUCLEOTIDE SEQUENCE [LARGE SCALE GENOMIC DNA]</scope>
    <source>
        <strain evidence="9">CGMCC 1.10971</strain>
    </source>
</reference>
<keyword evidence="6" id="KW-1003">Cell membrane</keyword>
<evidence type="ECO:0000256" key="4">
    <source>
        <dbReference type="ARBA" id="ARBA00022989"/>
    </source>
</evidence>
<dbReference type="EMBL" id="FOOU01000001">
    <property type="protein sequence ID" value="SFF80405.1"/>
    <property type="molecule type" value="Genomic_DNA"/>
</dbReference>
<proteinExistence type="inferred from homology"/>
<feature type="transmembrane region" description="Helical" evidence="6">
    <location>
        <begin position="236"/>
        <end position="256"/>
    </location>
</feature>
<organism evidence="8 9">
    <name type="scientific">Neptunomonas qingdaonensis</name>
    <dbReference type="NCBI Taxonomy" id="1045558"/>
    <lineage>
        <taxon>Bacteria</taxon>
        <taxon>Pseudomonadati</taxon>
        <taxon>Pseudomonadota</taxon>
        <taxon>Gammaproteobacteria</taxon>
        <taxon>Oceanospirillales</taxon>
        <taxon>Oceanospirillaceae</taxon>
        <taxon>Neptunomonas</taxon>
    </lineage>
</organism>
<dbReference type="InterPro" id="IPR051328">
    <property type="entry name" value="T7SS_ABC-Transporter"/>
</dbReference>
<accession>A0A1I2LMC0</accession>
<dbReference type="Pfam" id="PF01061">
    <property type="entry name" value="ABC2_membrane"/>
    <property type="match status" value="1"/>
</dbReference>
<feature type="transmembrane region" description="Helical" evidence="6">
    <location>
        <begin position="113"/>
        <end position="138"/>
    </location>
</feature>
<dbReference type="PRINTS" id="PR00164">
    <property type="entry name" value="ABC2TRNSPORT"/>
</dbReference>
<evidence type="ECO:0000256" key="2">
    <source>
        <dbReference type="ARBA" id="ARBA00007783"/>
    </source>
</evidence>
<sequence>MKISLTHYWYCFRGILTREYLRFIQQRTRFFSALVRPLLWLVVFAAGFRAALGIAIIEPYETYITYEVYIAPGLCCMILLFNGMQSSLSMVYDREMGSMRVLLMSPLPRWFLLVCKLISIALVSLLQVYAFLIIALLVAVEPPLWGYLSVLPALLLVAVMLGAIGLFISSWIKQLENFAGVMNFVIFPMFFLSSALYPLWKMQEASEWIYWICIANPFTYAVELVRHALYLKFDSVAFSVTLATTLVFSVLAITGFNPQRAAAGTGKKPN</sequence>
<gene>
    <name evidence="8" type="ORF">SAMN05216175_101127</name>
</gene>
<name>A0A1I2LMC0_9GAMM</name>
<evidence type="ECO:0000313" key="8">
    <source>
        <dbReference type="EMBL" id="SFF80405.1"/>
    </source>
</evidence>
<comment type="similarity">
    <text evidence="2 6">Belongs to the ABC-2 integral membrane protein family.</text>
</comment>
<evidence type="ECO:0000256" key="5">
    <source>
        <dbReference type="ARBA" id="ARBA00023136"/>
    </source>
</evidence>
<keyword evidence="5 6" id="KW-0472">Membrane</keyword>
<dbReference type="NCBIfam" id="TIGR03861">
    <property type="entry name" value="phenyl_ABC_PedC"/>
    <property type="match status" value="1"/>
</dbReference>
<feature type="transmembrane region" description="Helical" evidence="6">
    <location>
        <begin position="38"/>
        <end position="57"/>
    </location>
</feature>
<dbReference type="PANTHER" id="PTHR43077:SF10">
    <property type="entry name" value="TRANSPORT PERMEASE PROTEIN"/>
    <property type="match status" value="1"/>
</dbReference>